<dbReference type="Pfam" id="PF05701">
    <property type="entry name" value="WEMBL"/>
    <property type="match status" value="1"/>
</dbReference>
<name>A0AAQ3PXN6_PASNO</name>
<dbReference type="GO" id="GO:0009903">
    <property type="term" value="P:chloroplast avoidance movement"/>
    <property type="evidence" value="ECO:0007669"/>
    <property type="project" value="TreeGrafter"/>
</dbReference>
<feature type="compositionally biased region" description="Basic and acidic residues" evidence="4">
    <location>
        <begin position="782"/>
        <end position="801"/>
    </location>
</feature>
<feature type="coiled-coil region" evidence="3">
    <location>
        <begin position="401"/>
        <end position="428"/>
    </location>
</feature>
<evidence type="ECO:0000313" key="5">
    <source>
        <dbReference type="EMBL" id="WVZ55723.1"/>
    </source>
</evidence>
<keyword evidence="6" id="KW-1185">Reference proteome</keyword>
<feature type="region of interest" description="Disordered" evidence="4">
    <location>
        <begin position="782"/>
        <end position="852"/>
    </location>
</feature>
<feature type="region of interest" description="Disordered" evidence="4">
    <location>
        <begin position="46"/>
        <end position="77"/>
    </location>
</feature>
<accession>A0AAQ3PXN6</accession>
<evidence type="ECO:0000256" key="4">
    <source>
        <dbReference type="SAM" id="MobiDB-lite"/>
    </source>
</evidence>
<feature type="compositionally biased region" description="Basic and acidic residues" evidence="4">
    <location>
        <begin position="62"/>
        <end position="73"/>
    </location>
</feature>
<dbReference type="InterPro" id="IPR008545">
    <property type="entry name" value="Web"/>
</dbReference>
<keyword evidence="2 3" id="KW-0175">Coiled coil</keyword>
<dbReference type="EMBL" id="CP144746">
    <property type="protein sequence ID" value="WVZ55723.1"/>
    <property type="molecule type" value="Genomic_DNA"/>
</dbReference>
<dbReference type="Proteomes" id="UP001341281">
    <property type="component" value="Chromosome 02"/>
</dbReference>
<comment type="similarity">
    <text evidence="1">Belongs to the WEB family.</text>
</comment>
<evidence type="ECO:0000256" key="3">
    <source>
        <dbReference type="SAM" id="Coils"/>
    </source>
</evidence>
<dbReference type="AlphaFoldDB" id="A0AAQ3PXN6"/>
<dbReference type="PANTHER" id="PTHR32054:SF28">
    <property type="entry name" value="OS06G0314000 PROTEIN"/>
    <property type="match status" value="1"/>
</dbReference>
<evidence type="ECO:0000313" key="6">
    <source>
        <dbReference type="Proteomes" id="UP001341281"/>
    </source>
</evidence>
<organism evidence="5 6">
    <name type="scientific">Paspalum notatum var. saurae</name>
    <dbReference type="NCBI Taxonomy" id="547442"/>
    <lineage>
        <taxon>Eukaryota</taxon>
        <taxon>Viridiplantae</taxon>
        <taxon>Streptophyta</taxon>
        <taxon>Embryophyta</taxon>
        <taxon>Tracheophyta</taxon>
        <taxon>Spermatophyta</taxon>
        <taxon>Magnoliopsida</taxon>
        <taxon>Liliopsida</taxon>
        <taxon>Poales</taxon>
        <taxon>Poaceae</taxon>
        <taxon>PACMAD clade</taxon>
        <taxon>Panicoideae</taxon>
        <taxon>Andropogonodae</taxon>
        <taxon>Paspaleae</taxon>
        <taxon>Paspalinae</taxon>
        <taxon>Paspalum</taxon>
    </lineage>
</organism>
<sequence>MQQEHPMCLLLAESKSSLQESLVEPKVPTGVSINLLPKVDRREFPCTNEVHDGIPSSSSKANESKEPQDDYSKLKSNTTSSIFEASTQQEYPMSLMLNDKKGDLQGISVEQNVPIGDYAALSPNADSSELSYTIEVPHGFSTSSNEAYESKESQDDSITTETSEVNACVASQSLLRLSEGVHDYGKVTCEAPSAILKRAKEDKPLVAHLFRKRQMSLGDTRHKVPAPLSRSNTGKYLRMDKFLVDTTTPIESVKAAASKFGGSINWKTRRAQTAQESDHIVLELDKLKTKISECKHQAENAEAAKFSVLNELERTKKLIDEMKRVLDRQRAEEVDAKEDLELFRFILQEMEEGVAFDDVVVIEKLNNALVAKAMLVKGELRKVQEDYDSLLIETDISIRKAQAAFAASKDAEKQVEELTVELQGLKAVLDLAHATCQDAKERKKNTLMACDKDRLAWGKDLRQAHKELNQISTDLSAVQELQSQHNTSSSLLFNLKNELAACLEAKLIEEAQEQDSRTHKSMQEIIILSRNELEEHRKSIAKVTDELCSLKALSASLKSELNKEKTALKATQQMEAMAFIAIQSLKVDIKTSQQELESVRGEERQDKTVKLPKVIEDASQETDKAKSVAAKAREELRKTKEEVELQKAALSTTEFRLEAVLRDIEAVRESERLALNTLRALEDSKVAVNVEQQGSSQMITLDSNDYTSLIHKTRQAEVLVHKEAAAIAQVEAAKESESRTLSRLNETVKALKEQKQALAAATEQADRANEGKLAMEQELRKWREENGKRRRKAGEASKPEAKPSSTAEIVGGDTNCTSKDDCCASSSVHPLSDESGRSSPNDLALQPKTKKAKKLSFFPRIIMFLGRRRLKAAT</sequence>
<dbReference type="PANTHER" id="PTHR32054">
    <property type="entry name" value="HEAVY CHAIN, PUTATIVE, EXPRESSED-RELATED-RELATED"/>
    <property type="match status" value="1"/>
</dbReference>
<proteinExistence type="inferred from homology"/>
<feature type="coiled-coil region" evidence="3">
    <location>
        <begin position="284"/>
        <end position="339"/>
    </location>
</feature>
<evidence type="ECO:0000256" key="1">
    <source>
        <dbReference type="ARBA" id="ARBA00005485"/>
    </source>
</evidence>
<evidence type="ECO:0000256" key="2">
    <source>
        <dbReference type="ARBA" id="ARBA00023054"/>
    </source>
</evidence>
<reference evidence="5 6" key="1">
    <citation type="submission" date="2024-02" db="EMBL/GenBank/DDBJ databases">
        <title>High-quality chromosome-scale genome assembly of Pensacola bahiagrass (Paspalum notatum Flugge var. saurae).</title>
        <authorList>
            <person name="Vega J.M."/>
            <person name="Podio M."/>
            <person name="Orjuela J."/>
            <person name="Siena L.A."/>
            <person name="Pessino S.C."/>
            <person name="Combes M.C."/>
            <person name="Mariac C."/>
            <person name="Albertini E."/>
            <person name="Pupilli F."/>
            <person name="Ortiz J.P.A."/>
            <person name="Leblanc O."/>
        </authorList>
    </citation>
    <scope>NUCLEOTIDE SEQUENCE [LARGE SCALE GENOMIC DNA]</scope>
    <source>
        <strain evidence="5">R1</strain>
        <tissue evidence="5">Leaf</tissue>
    </source>
</reference>
<dbReference type="GO" id="GO:0005829">
    <property type="term" value="C:cytosol"/>
    <property type="evidence" value="ECO:0007669"/>
    <property type="project" value="TreeGrafter"/>
</dbReference>
<dbReference type="GO" id="GO:0009904">
    <property type="term" value="P:chloroplast accumulation movement"/>
    <property type="evidence" value="ECO:0007669"/>
    <property type="project" value="TreeGrafter"/>
</dbReference>
<feature type="coiled-coil region" evidence="3">
    <location>
        <begin position="582"/>
        <end position="653"/>
    </location>
</feature>
<gene>
    <name evidence="5" type="ORF">U9M48_006347</name>
</gene>
<protein>
    <submittedName>
        <fullName evidence="5">Uncharacterized protein</fullName>
    </submittedName>
</protein>